<dbReference type="Pfam" id="PF13456">
    <property type="entry name" value="RVT_3"/>
    <property type="match status" value="1"/>
</dbReference>
<reference evidence="2" key="1">
    <citation type="journal article" date="2020" name="Stud. Mycol.">
        <title>101 Dothideomycetes genomes: a test case for predicting lifestyles and emergence of pathogens.</title>
        <authorList>
            <person name="Haridas S."/>
            <person name="Albert R."/>
            <person name="Binder M."/>
            <person name="Bloem J."/>
            <person name="Labutti K."/>
            <person name="Salamov A."/>
            <person name="Andreopoulos B."/>
            <person name="Baker S."/>
            <person name="Barry K."/>
            <person name="Bills G."/>
            <person name="Bluhm B."/>
            <person name="Cannon C."/>
            <person name="Castanera R."/>
            <person name="Culley D."/>
            <person name="Daum C."/>
            <person name="Ezra D."/>
            <person name="Gonzalez J."/>
            <person name="Henrissat B."/>
            <person name="Kuo A."/>
            <person name="Liang C."/>
            <person name="Lipzen A."/>
            <person name="Lutzoni F."/>
            <person name="Magnuson J."/>
            <person name="Mondo S."/>
            <person name="Nolan M."/>
            <person name="Ohm R."/>
            <person name="Pangilinan J."/>
            <person name="Park H.-J."/>
            <person name="Ramirez L."/>
            <person name="Alfaro M."/>
            <person name="Sun H."/>
            <person name="Tritt A."/>
            <person name="Yoshinaga Y."/>
            <person name="Zwiers L.-H."/>
            <person name="Turgeon B."/>
            <person name="Goodwin S."/>
            <person name="Spatafora J."/>
            <person name="Crous P."/>
            <person name="Grigoriev I."/>
        </authorList>
    </citation>
    <scope>NUCLEOTIDE SEQUENCE</scope>
    <source>
        <strain evidence="2">CBS 130266</strain>
    </source>
</reference>
<comment type="caution">
    <text evidence="2">The sequence shown here is derived from an EMBL/GenBank/DDBJ whole genome shotgun (WGS) entry which is preliminary data.</text>
</comment>
<protein>
    <recommendedName>
        <fullName evidence="1">RNase H type-1 domain-containing protein</fullName>
    </recommendedName>
</protein>
<feature type="domain" description="RNase H type-1" evidence="1">
    <location>
        <begin position="1"/>
        <end position="76"/>
    </location>
</feature>
<keyword evidence="3" id="KW-1185">Reference proteome</keyword>
<dbReference type="Proteomes" id="UP000800235">
    <property type="component" value="Unassembled WGS sequence"/>
</dbReference>
<dbReference type="AlphaFoldDB" id="A0A9P4NY52"/>
<dbReference type="GO" id="GO:0003676">
    <property type="term" value="F:nucleic acid binding"/>
    <property type="evidence" value="ECO:0007669"/>
    <property type="project" value="InterPro"/>
</dbReference>
<dbReference type="GO" id="GO:0004523">
    <property type="term" value="F:RNA-DNA hybrid ribonuclease activity"/>
    <property type="evidence" value="ECO:0007669"/>
    <property type="project" value="InterPro"/>
</dbReference>
<dbReference type="InterPro" id="IPR012337">
    <property type="entry name" value="RNaseH-like_sf"/>
</dbReference>
<organism evidence="2 3">
    <name type="scientific">Tothia fuscella</name>
    <dbReference type="NCBI Taxonomy" id="1048955"/>
    <lineage>
        <taxon>Eukaryota</taxon>
        <taxon>Fungi</taxon>
        <taxon>Dikarya</taxon>
        <taxon>Ascomycota</taxon>
        <taxon>Pezizomycotina</taxon>
        <taxon>Dothideomycetes</taxon>
        <taxon>Pleosporomycetidae</taxon>
        <taxon>Venturiales</taxon>
        <taxon>Cylindrosympodiaceae</taxon>
        <taxon>Tothia</taxon>
    </lineage>
</organism>
<evidence type="ECO:0000313" key="3">
    <source>
        <dbReference type="Proteomes" id="UP000800235"/>
    </source>
</evidence>
<gene>
    <name evidence="2" type="ORF">EJ08DRAFT_694687</name>
</gene>
<dbReference type="InterPro" id="IPR036397">
    <property type="entry name" value="RNaseH_sf"/>
</dbReference>
<proteinExistence type="predicted"/>
<dbReference type="EMBL" id="MU007021">
    <property type="protein sequence ID" value="KAF2433413.1"/>
    <property type="molecule type" value="Genomic_DNA"/>
</dbReference>
<sequence length="126" mass="14759">MHKRYKYEGHGRDNTIVIKTDSSYLVKGTPVVNKDLFKSLDRVVTWLDKMDVVVLFWHVRREFNGVADALANDGFDGGDRVWEALDGELDRRLDAVERWREEHPNWEAEADAMDRKLATKKRRVKS</sequence>
<dbReference type="SUPFAM" id="SSF53098">
    <property type="entry name" value="Ribonuclease H-like"/>
    <property type="match status" value="1"/>
</dbReference>
<evidence type="ECO:0000313" key="2">
    <source>
        <dbReference type="EMBL" id="KAF2433413.1"/>
    </source>
</evidence>
<dbReference type="Gene3D" id="3.30.420.10">
    <property type="entry name" value="Ribonuclease H-like superfamily/Ribonuclease H"/>
    <property type="match status" value="1"/>
</dbReference>
<evidence type="ECO:0000259" key="1">
    <source>
        <dbReference type="PROSITE" id="PS50879"/>
    </source>
</evidence>
<accession>A0A9P4NY52</accession>
<name>A0A9P4NY52_9PEZI</name>
<dbReference type="InterPro" id="IPR002156">
    <property type="entry name" value="RNaseH_domain"/>
</dbReference>
<dbReference type="OrthoDB" id="245563at2759"/>
<dbReference type="PROSITE" id="PS50879">
    <property type="entry name" value="RNASE_H_1"/>
    <property type="match status" value="1"/>
</dbReference>